<dbReference type="InterPro" id="IPR050063">
    <property type="entry name" value="Ribosomal_protein_uL29"/>
</dbReference>
<evidence type="ECO:0000256" key="1">
    <source>
        <dbReference type="ARBA" id="ARBA00009254"/>
    </source>
</evidence>
<dbReference type="CDD" id="cd00427">
    <property type="entry name" value="Ribosomal_L29_HIP"/>
    <property type="match status" value="1"/>
</dbReference>
<dbReference type="SUPFAM" id="SSF46561">
    <property type="entry name" value="Ribosomal protein L29 (L29p)"/>
    <property type="match status" value="1"/>
</dbReference>
<evidence type="ECO:0000256" key="4">
    <source>
        <dbReference type="ARBA" id="ARBA00035204"/>
    </source>
</evidence>
<reference evidence="7 8" key="1">
    <citation type="submission" date="2022-09" db="EMBL/GenBank/DDBJ databases">
        <authorList>
            <person name="Kop L."/>
        </authorList>
    </citation>
    <scope>NUCLEOTIDE SEQUENCE [LARGE SCALE GENOMIC DNA]</scope>
    <source>
        <strain evidence="7 8">347</strain>
    </source>
</reference>
<dbReference type="NCBIfam" id="TIGR00012">
    <property type="entry name" value="L29"/>
    <property type="match status" value="1"/>
</dbReference>
<proteinExistence type="inferred from homology"/>
<dbReference type="PANTHER" id="PTHR10916">
    <property type="entry name" value="60S RIBOSOMAL PROTEIN L35/50S RIBOSOMAL PROTEIN L29"/>
    <property type="match status" value="1"/>
</dbReference>
<dbReference type="InterPro" id="IPR001854">
    <property type="entry name" value="Ribosomal_uL29"/>
</dbReference>
<keyword evidence="3 5" id="KW-0687">Ribonucleoprotein</keyword>
<dbReference type="Gene3D" id="1.10.287.310">
    <property type="match status" value="1"/>
</dbReference>
<evidence type="ECO:0000313" key="7">
    <source>
        <dbReference type="EMBL" id="CAI2719431.1"/>
    </source>
</evidence>
<dbReference type="EMBL" id="OX336137">
    <property type="protein sequence ID" value="CAI2719431.1"/>
    <property type="molecule type" value="Genomic_DNA"/>
</dbReference>
<dbReference type="RefSeq" id="WP_282012265.1">
    <property type="nucleotide sequence ID" value="NZ_OX336137.1"/>
</dbReference>
<evidence type="ECO:0000256" key="2">
    <source>
        <dbReference type="ARBA" id="ARBA00022980"/>
    </source>
</evidence>
<dbReference type="Pfam" id="PF00831">
    <property type="entry name" value="Ribosomal_L29"/>
    <property type="match status" value="1"/>
</dbReference>
<evidence type="ECO:0000256" key="5">
    <source>
        <dbReference type="HAMAP-Rule" id="MF_00374"/>
    </source>
</evidence>
<protein>
    <recommendedName>
        <fullName evidence="4 5">Large ribosomal subunit protein uL29</fullName>
    </recommendedName>
</protein>
<dbReference type="Proteomes" id="UP001157733">
    <property type="component" value="Chromosome"/>
</dbReference>
<dbReference type="HAMAP" id="MF_00374">
    <property type="entry name" value="Ribosomal_uL29"/>
    <property type="match status" value="1"/>
</dbReference>
<keyword evidence="2 5" id="KW-0689">Ribosomal protein</keyword>
<evidence type="ECO:0000313" key="8">
    <source>
        <dbReference type="Proteomes" id="UP001157733"/>
    </source>
</evidence>
<dbReference type="GO" id="GO:0005840">
    <property type="term" value="C:ribosome"/>
    <property type="evidence" value="ECO:0007669"/>
    <property type="project" value="UniProtKB-KW"/>
</dbReference>
<evidence type="ECO:0000256" key="3">
    <source>
        <dbReference type="ARBA" id="ARBA00023274"/>
    </source>
</evidence>
<accession>A0ABM9HGZ5</accession>
<keyword evidence="8" id="KW-1185">Reference proteome</keyword>
<organism evidence="7 8">
    <name type="scientific">Nitrospina watsonii</name>
    <dbReference type="NCBI Taxonomy" id="1323948"/>
    <lineage>
        <taxon>Bacteria</taxon>
        <taxon>Pseudomonadati</taxon>
        <taxon>Nitrospinota/Tectimicrobiota group</taxon>
        <taxon>Nitrospinota</taxon>
        <taxon>Nitrospinia</taxon>
        <taxon>Nitrospinales</taxon>
        <taxon>Nitrospinaceae</taxon>
        <taxon>Nitrospina</taxon>
    </lineage>
</organism>
<dbReference type="InterPro" id="IPR036049">
    <property type="entry name" value="Ribosomal_uL29_sf"/>
</dbReference>
<evidence type="ECO:0000256" key="6">
    <source>
        <dbReference type="SAM" id="MobiDB-lite"/>
    </source>
</evidence>
<name>A0ABM9HGZ5_9BACT</name>
<dbReference type="PANTHER" id="PTHR10916:SF0">
    <property type="entry name" value="LARGE RIBOSOMAL SUBUNIT PROTEIN UL29C"/>
    <property type="match status" value="1"/>
</dbReference>
<comment type="similarity">
    <text evidence="1 5">Belongs to the universal ribosomal protein uL29 family.</text>
</comment>
<gene>
    <name evidence="5 7" type="primary">rpmC</name>
    <name evidence="7" type="ORF">NSPWAT_2575</name>
</gene>
<feature type="region of interest" description="Disordered" evidence="6">
    <location>
        <begin position="61"/>
        <end position="87"/>
    </location>
</feature>
<sequence length="87" mass="9687">MKMQEIRELSEKEREEKLADLQEEYFNLKFQLATGKIEDPGRLKHMRRDIARIKTLGQALKTGTAQPAVAGQAEAGSTSSKAAGKKK</sequence>
<feature type="compositionally biased region" description="Low complexity" evidence="6">
    <location>
        <begin position="73"/>
        <end position="87"/>
    </location>
</feature>